<proteinExistence type="predicted"/>
<feature type="domain" description="Neurotransmitter-gated ion-channel transmembrane" evidence="16">
    <location>
        <begin position="223"/>
        <end position="298"/>
    </location>
</feature>
<keyword evidence="9 17" id="KW-0675">Receptor</keyword>
<feature type="transmembrane region" description="Helical" evidence="14">
    <location>
        <begin position="247"/>
        <end position="265"/>
    </location>
</feature>
<feature type="transmembrane region" description="Helical" evidence="14">
    <location>
        <begin position="411"/>
        <end position="435"/>
    </location>
</feature>
<dbReference type="Proteomes" id="UP000078046">
    <property type="component" value="Unassembled WGS sequence"/>
</dbReference>
<evidence type="ECO:0000256" key="11">
    <source>
        <dbReference type="ARBA" id="ARBA00023286"/>
    </source>
</evidence>
<dbReference type="FunFam" id="2.70.170.10:FF:000030">
    <property type="entry name" value="AcetylCholine Receptor"/>
    <property type="match status" value="1"/>
</dbReference>
<evidence type="ECO:0000256" key="14">
    <source>
        <dbReference type="SAM" id="Phobius"/>
    </source>
</evidence>
<dbReference type="OrthoDB" id="5975154at2759"/>
<keyword evidence="8" id="KW-1015">Disulfide bond</keyword>
<accession>A0A177B284</accession>
<dbReference type="InterPro" id="IPR036734">
    <property type="entry name" value="Neur_chan_lig-bd_sf"/>
</dbReference>
<evidence type="ECO:0000259" key="16">
    <source>
        <dbReference type="Pfam" id="PF02932"/>
    </source>
</evidence>
<evidence type="ECO:0000256" key="3">
    <source>
        <dbReference type="ARBA" id="ARBA00022692"/>
    </source>
</evidence>
<evidence type="ECO:0000256" key="12">
    <source>
        <dbReference type="ARBA" id="ARBA00023303"/>
    </source>
</evidence>
<keyword evidence="2" id="KW-1003">Cell membrane</keyword>
<name>A0A177B284_9BILA</name>
<evidence type="ECO:0000256" key="9">
    <source>
        <dbReference type="ARBA" id="ARBA00023170"/>
    </source>
</evidence>
<dbReference type="InterPro" id="IPR002394">
    <property type="entry name" value="Nicotinic_acetylcholine_rcpt"/>
</dbReference>
<dbReference type="EMBL" id="LWCA01000462">
    <property type="protein sequence ID" value="OAF68346.1"/>
    <property type="molecule type" value="Genomic_DNA"/>
</dbReference>
<evidence type="ECO:0000256" key="10">
    <source>
        <dbReference type="ARBA" id="ARBA00023180"/>
    </source>
</evidence>
<evidence type="ECO:0000256" key="5">
    <source>
        <dbReference type="ARBA" id="ARBA00023018"/>
    </source>
</evidence>
<dbReference type="Pfam" id="PF02932">
    <property type="entry name" value="Neur_chan_memb"/>
    <property type="match status" value="1"/>
</dbReference>
<keyword evidence="10" id="KW-0325">Glycoprotein</keyword>
<dbReference type="SUPFAM" id="SSF63712">
    <property type="entry name" value="Nicotinic receptor ligand binding domain-like"/>
    <property type="match status" value="1"/>
</dbReference>
<dbReference type="Pfam" id="PF02931">
    <property type="entry name" value="Neur_chan_LBD"/>
    <property type="match status" value="1"/>
</dbReference>
<keyword evidence="4 14" id="KW-1133">Transmembrane helix</keyword>
<dbReference type="InterPro" id="IPR038050">
    <property type="entry name" value="Neuro_actylchol_rec"/>
</dbReference>
<keyword evidence="12" id="KW-0407">Ion channel</keyword>
<dbReference type="InterPro" id="IPR006201">
    <property type="entry name" value="Neur_channel"/>
</dbReference>
<evidence type="ECO:0000313" key="18">
    <source>
        <dbReference type="Proteomes" id="UP000078046"/>
    </source>
</evidence>
<evidence type="ECO:0000256" key="4">
    <source>
        <dbReference type="ARBA" id="ARBA00022989"/>
    </source>
</evidence>
<dbReference type="PRINTS" id="PR00254">
    <property type="entry name" value="NICOTINICR"/>
</dbReference>
<evidence type="ECO:0000259" key="15">
    <source>
        <dbReference type="Pfam" id="PF02931"/>
    </source>
</evidence>
<dbReference type="InterPro" id="IPR036719">
    <property type="entry name" value="Neuro-gated_channel_TM_sf"/>
</dbReference>
<keyword evidence="5" id="KW-0770">Synapse</keyword>
<dbReference type="PANTHER" id="PTHR18945">
    <property type="entry name" value="NEUROTRANSMITTER GATED ION CHANNEL"/>
    <property type="match status" value="1"/>
</dbReference>
<dbReference type="Gene3D" id="2.70.170.10">
    <property type="entry name" value="Neurotransmitter-gated ion-channel ligand-binding domain"/>
    <property type="match status" value="1"/>
</dbReference>
<evidence type="ECO:0000256" key="7">
    <source>
        <dbReference type="ARBA" id="ARBA00023136"/>
    </source>
</evidence>
<feature type="transmembrane region" description="Helical" evidence="14">
    <location>
        <begin position="314"/>
        <end position="331"/>
    </location>
</feature>
<feature type="transmembrane region" description="Helical" evidence="14">
    <location>
        <begin position="218"/>
        <end position="241"/>
    </location>
</feature>
<keyword evidence="1" id="KW-0813">Transport</keyword>
<comment type="caution">
    <text evidence="17">The sequence shown here is derived from an EMBL/GenBank/DDBJ whole genome shotgun (WGS) entry which is preliminary data.</text>
</comment>
<dbReference type="AlphaFoldDB" id="A0A177B284"/>
<gene>
    <name evidence="17" type="ORF">A3Q56_03910</name>
</gene>
<evidence type="ECO:0000256" key="8">
    <source>
        <dbReference type="ARBA" id="ARBA00023157"/>
    </source>
</evidence>
<keyword evidence="7 14" id="KW-0472">Membrane</keyword>
<reference evidence="17 18" key="1">
    <citation type="submission" date="2016-04" db="EMBL/GenBank/DDBJ databases">
        <title>The genome of Intoshia linei affirms orthonectids as highly simplified spiralians.</title>
        <authorList>
            <person name="Mikhailov K.V."/>
            <person name="Slusarev G.S."/>
            <person name="Nikitin M.A."/>
            <person name="Logacheva M.D."/>
            <person name="Penin A."/>
            <person name="Aleoshin V."/>
            <person name="Panchin Y.V."/>
        </authorList>
    </citation>
    <scope>NUCLEOTIDE SEQUENCE [LARGE SCALE GENOMIC DNA]</scope>
    <source>
        <strain evidence="17">Intl2013</strain>
        <tissue evidence="17">Whole animal</tissue>
    </source>
</reference>
<evidence type="ECO:0000256" key="6">
    <source>
        <dbReference type="ARBA" id="ARBA00023065"/>
    </source>
</evidence>
<dbReference type="GO" id="GO:0045211">
    <property type="term" value="C:postsynaptic membrane"/>
    <property type="evidence" value="ECO:0007669"/>
    <property type="project" value="InterPro"/>
</dbReference>
<keyword evidence="3 14" id="KW-0812">Transmembrane</keyword>
<dbReference type="InterPro" id="IPR006202">
    <property type="entry name" value="Neur_chan_lig-bd"/>
</dbReference>
<feature type="transmembrane region" description="Helical" evidence="14">
    <location>
        <begin position="277"/>
        <end position="302"/>
    </location>
</feature>
<dbReference type="GO" id="GO:0004888">
    <property type="term" value="F:transmembrane signaling receptor activity"/>
    <property type="evidence" value="ECO:0007669"/>
    <property type="project" value="InterPro"/>
</dbReference>
<sequence length="436" mass="51495">MDVSTSNEKLIKEYILRNYDSSIRPVKNISQTMDIKVAMSLYHILDTNEKEQTYTTLLAIRMKWFDEYFVWNNTEYKNIKEINIPQKFAWKPDIVVSNFAGGNFGQSYETTLIINSNGWVLWMYPIKVKTYCTYDVYRFPFDLQSCNITLISWTHNGYQLNLSYSEEFPNSIYYRNEYNEWAVTSIKTTRNVLYYACCKEPYPDVTFTIEMKRGSMFYIFYFIMPCLLFYFITIFGFFVPANSGEKITIEITVFLSIVILLLMVSEEMPPVSEYIPVLGMLFGATMALSALAVFMSVVTSMLYGLHVSTYEPPIWLYDYSIIVYLIWNSWYSRRKLKDLKASFKFKENRIDGDSTITRLNSCISDRLTTQRKVSEHIHEETKDNLSERFYDRTIFHSFTLSRKWILISSSVNWTLFCIFVVFSVLVYVIITSLWFI</sequence>
<feature type="domain" description="Neurotransmitter-gated ion-channel ligand-binding" evidence="15">
    <location>
        <begin position="11"/>
        <end position="213"/>
    </location>
</feature>
<evidence type="ECO:0000313" key="17">
    <source>
        <dbReference type="EMBL" id="OAF68346.1"/>
    </source>
</evidence>
<keyword evidence="6" id="KW-0406">Ion transport</keyword>
<protein>
    <submittedName>
        <fullName evidence="17">Acetylcholine receptor-like protein cup-4</fullName>
    </submittedName>
</protein>
<evidence type="ECO:0000256" key="1">
    <source>
        <dbReference type="ARBA" id="ARBA00022448"/>
    </source>
</evidence>
<dbReference type="CDD" id="cd19051">
    <property type="entry name" value="LGIC_TM_cation"/>
    <property type="match status" value="1"/>
</dbReference>
<dbReference type="SUPFAM" id="SSF90112">
    <property type="entry name" value="Neurotransmitter-gated ion-channel transmembrane pore"/>
    <property type="match status" value="1"/>
</dbReference>
<dbReference type="CDD" id="cd18997">
    <property type="entry name" value="LGIC_ECD_nAChR"/>
    <property type="match status" value="1"/>
</dbReference>
<organism evidence="17 18">
    <name type="scientific">Intoshia linei</name>
    <dbReference type="NCBI Taxonomy" id="1819745"/>
    <lineage>
        <taxon>Eukaryota</taxon>
        <taxon>Metazoa</taxon>
        <taxon>Spiralia</taxon>
        <taxon>Lophotrochozoa</taxon>
        <taxon>Mesozoa</taxon>
        <taxon>Orthonectida</taxon>
        <taxon>Rhopaluridae</taxon>
        <taxon>Intoshia</taxon>
    </lineage>
</organism>
<keyword evidence="18" id="KW-1185">Reference proteome</keyword>
<dbReference type="InterPro" id="IPR006029">
    <property type="entry name" value="Neurotrans-gated_channel_TM"/>
</dbReference>
<evidence type="ECO:0000256" key="2">
    <source>
        <dbReference type="ARBA" id="ARBA00022475"/>
    </source>
</evidence>
<comment type="subcellular location">
    <subcellularLocation>
        <location evidence="13">Synaptic cell membrane</location>
        <topology evidence="13">Multi-pass membrane protein</topology>
    </subcellularLocation>
</comment>
<evidence type="ECO:0000256" key="13">
    <source>
        <dbReference type="ARBA" id="ARBA00034099"/>
    </source>
</evidence>
<keyword evidence="11" id="KW-1071">Ligand-gated ion channel</keyword>
<dbReference type="GO" id="GO:0022848">
    <property type="term" value="F:acetylcholine-gated monoatomic cation-selective channel activity"/>
    <property type="evidence" value="ECO:0007669"/>
    <property type="project" value="InterPro"/>
</dbReference>
<dbReference type="Gene3D" id="1.20.58.390">
    <property type="entry name" value="Neurotransmitter-gated ion-channel transmembrane domain"/>
    <property type="match status" value="1"/>
</dbReference>
<dbReference type="PRINTS" id="PR00252">
    <property type="entry name" value="NRIONCHANNEL"/>
</dbReference>